<proteinExistence type="predicted"/>
<dbReference type="Proteomes" id="UP000466396">
    <property type="component" value="Chromosome"/>
</dbReference>
<evidence type="ECO:0000313" key="2">
    <source>
        <dbReference type="Proteomes" id="UP000466396"/>
    </source>
</evidence>
<gene>
    <name evidence="1" type="ORF">MLAC_37420</name>
</gene>
<dbReference type="EMBL" id="AP022581">
    <property type="protein sequence ID" value="BBX98448.1"/>
    <property type="molecule type" value="Genomic_DNA"/>
</dbReference>
<accession>A0A7I7NPW6</accession>
<keyword evidence="2" id="KW-1185">Reference proteome</keyword>
<dbReference type="AlphaFoldDB" id="A0A7I7NPW6"/>
<dbReference type="KEGG" id="mlj:MLAC_37420"/>
<name>A0A7I7NPW6_9MYCO</name>
<reference evidence="1 2" key="1">
    <citation type="journal article" date="2019" name="Emerg. Microbes Infect.">
        <title>Comprehensive subspecies identification of 175 nontuberculous mycobacteria species based on 7547 genomic profiles.</title>
        <authorList>
            <person name="Matsumoto Y."/>
            <person name="Kinjo T."/>
            <person name="Motooka D."/>
            <person name="Nabeya D."/>
            <person name="Jung N."/>
            <person name="Uechi K."/>
            <person name="Horii T."/>
            <person name="Iida T."/>
            <person name="Fujita J."/>
            <person name="Nakamura S."/>
        </authorList>
    </citation>
    <scope>NUCLEOTIDE SEQUENCE [LARGE SCALE GENOMIC DNA]</scope>
    <source>
        <strain evidence="1 2">JCM 15657</strain>
    </source>
</reference>
<protein>
    <submittedName>
        <fullName evidence="1">Uncharacterized protein</fullName>
    </submittedName>
</protein>
<evidence type="ECO:0000313" key="1">
    <source>
        <dbReference type="EMBL" id="BBX98448.1"/>
    </source>
</evidence>
<sequence>MTGSSTLNAGAGSYATAEAANVQQALLNSINAPTQTLFGRPLGPGAMAVLAGCCSATAGPAEPVESALLFGTPGAPGPHG</sequence>
<organism evidence="1 2">
    <name type="scientific">Mycobacterium lacus</name>
    <dbReference type="NCBI Taxonomy" id="169765"/>
    <lineage>
        <taxon>Bacteria</taxon>
        <taxon>Bacillati</taxon>
        <taxon>Actinomycetota</taxon>
        <taxon>Actinomycetes</taxon>
        <taxon>Mycobacteriales</taxon>
        <taxon>Mycobacteriaceae</taxon>
        <taxon>Mycobacterium</taxon>
    </lineage>
</organism>